<dbReference type="EMBL" id="LCZJ02000021">
    <property type="protein sequence ID" value="KTD86306.1"/>
    <property type="molecule type" value="Genomic_DNA"/>
</dbReference>
<gene>
    <name evidence="9" type="primary">rho</name>
    <name evidence="14" type="ORF">UQ64_00505</name>
</gene>
<dbReference type="FunFam" id="3.40.50.300:FF:000072">
    <property type="entry name" value="Transcription termination factor Rho"/>
    <property type="match status" value="1"/>
</dbReference>
<dbReference type="Gene3D" id="3.40.50.300">
    <property type="entry name" value="P-loop containing nucleotide triphosphate hydrolases"/>
    <property type="match status" value="1"/>
</dbReference>
<keyword evidence="6 9" id="KW-0694">RNA-binding</keyword>
<comment type="similarity">
    <text evidence="9 11">Belongs to the Rho family.</text>
</comment>
<dbReference type="GO" id="GO:0008186">
    <property type="term" value="F:ATP-dependent activity, acting on RNA"/>
    <property type="evidence" value="ECO:0007669"/>
    <property type="project" value="UniProtKB-UniRule"/>
</dbReference>
<dbReference type="SMART" id="SM00357">
    <property type="entry name" value="CSP"/>
    <property type="match status" value="1"/>
</dbReference>
<comment type="subunit">
    <text evidence="9">Homohexamer. The homohexamer assembles into an open ring structure.</text>
</comment>
<dbReference type="SMART" id="SM00959">
    <property type="entry name" value="Rho_N"/>
    <property type="match status" value="1"/>
</dbReference>
<evidence type="ECO:0000259" key="13">
    <source>
        <dbReference type="PROSITE" id="PS51856"/>
    </source>
</evidence>
<name>A0A0W1AYC1_9BACL</name>
<dbReference type="EC" id="3.6.4.-" evidence="9 10"/>
<keyword evidence="8 9" id="KW-0804">Transcription</keyword>
<dbReference type="InterPro" id="IPR012340">
    <property type="entry name" value="NA-bd_OB-fold"/>
</dbReference>
<dbReference type="InterPro" id="IPR011113">
    <property type="entry name" value="Rho_RNA-bd"/>
</dbReference>
<dbReference type="SUPFAM" id="SSF68912">
    <property type="entry name" value="Rho N-terminal domain-like"/>
    <property type="match status" value="1"/>
</dbReference>
<comment type="function">
    <text evidence="9">Facilitates transcription termination by a mechanism that involves Rho binding to the nascent RNA, activation of Rho's RNA-dependent ATPase activity, and release of the mRNA from the DNA template.</text>
</comment>
<dbReference type="InterPro" id="IPR004665">
    <property type="entry name" value="Term_rho"/>
</dbReference>
<evidence type="ECO:0000256" key="3">
    <source>
        <dbReference type="ARBA" id="ARBA00022801"/>
    </source>
</evidence>
<dbReference type="HAMAP" id="MF_01884">
    <property type="entry name" value="Rho"/>
    <property type="match status" value="1"/>
</dbReference>
<dbReference type="NCBIfam" id="NF006886">
    <property type="entry name" value="PRK09376.1"/>
    <property type="match status" value="1"/>
</dbReference>
<dbReference type="GO" id="GO:0005524">
    <property type="term" value="F:ATP binding"/>
    <property type="evidence" value="ECO:0007669"/>
    <property type="project" value="UniProtKB-UniRule"/>
</dbReference>
<keyword evidence="1 9" id="KW-0806">Transcription termination</keyword>
<evidence type="ECO:0000256" key="2">
    <source>
        <dbReference type="ARBA" id="ARBA00022741"/>
    </source>
</evidence>
<proteinExistence type="inferred from homology"/>
<comment type="caution">
    <text evidence="9">Lacks conserved residue(s) required for the propagation of feature annotation.</text>
</comment>
<evidence type="ECO:0000256" key="12">
    <source>
        <dbReference type="SAM" id="MobiDB-lite"/>
    </source>
</evidence>
<dbReference type="RefSeq" id="WP_042123234.1">
    <property type="nucleotide sequence ID" value="NZ_LCZJ02000021.1"/>
</dbReference>
<keyword evidence="4 9" id="KW-0347">Helicase</keyword>
<accession>A0A0W1AYC1</accession>
<sequence length="450" mass="50105">MDLQISDLEEMKLTELYKLAKKYQIPYYGQLKKRELIFAILRAQAEQSGLMFMEGVLEILPEGYGFLRPINYLPSAEDIYISASQIRKFDLRSGDLVSGKCRTPKENERYFGLLQVNAVNGENPASAAERLHFPALTPLYPQDKLPLETSPTHLSTRIMDLLAPVGLGQRGLIVAPPKAGKTLLLKEIANSISTNNPEIELFVLLIDERPEEVTDMQRSVKGEVVASTFDELPENHIKVAELVLQRALRLVEHKKDVVILLDSITRLARAYNLVVPPSGRTLSGGIDPAAFHRPKRFFGSARNVEEGGSLTILATALIDTGSRMDDIIYEEFKGTGNMELHLDRKLAERRIFPAIDIRRSGTRREEVLLSKEELDTIWAIRKNMNESYDFVEGFIKKLRDTKTNAEFLASFDVAGAKQSPNGTASSGGTSNSGTAARRTTRAKTSSVPTT</sequence>
<dbReference type="SMART" id="SM00382">
    <property type="entry name" value="AAA"/>
    <property type="match status" value="1"/>
</dbReference>
<dbReference type="Pfam" id="PF00006">
    <property type="entry name" value="ATP-synt_ab"/>
    <property type="match status" value="1"/>
</dbReference>
<evidence type="ECO:0000256" key="8">
    <source>
        <dbReference type="ARBA" id="ARBA00023163"/>
    </source>
</evidence>
<dbReference type="NCBIfam" id="TIGR00767">
    <property type="entry name" value="rho"/>
    <property type="match status" value="1"/>
</dbReference>
<protein>
    <recommendedName>
        <fullName evidence="9 10">Transcription termination factor Rho</fullName>
        <ecNumber evidence="9 10">3.6.4.-</ecNumber>
    </recommendedName>
    <alternativeName>
        <fullName evidence="9">ATP-dependent helicase Rho</fullName>
    </alternativeName>
</protein>
<comment type="caution">
    <text evidence="14">The sequence shown here is derived from an EMBL/GenBank/DDBJ whole genome shotgun (WGS) entry which is preliminary data.</text>
</comment>
<dbReference type="Proteomes" id="UP000054709">
    <property type="component" value="Unassembled WGS sequence"/>
</dbReference>
<evidence type="ECO:0000256" key="7">
    <source>
        <dbReference type="ARBA" id="ARBA00023015"/>
    </source>
</evidence>
<feature type="binding site" evidence="9">
    <location>
        <begin position="166"/>
        <end position="171"/>
    </location>
    <ligand>
        <name>ATP</name>
        <dbReference type="ChEBI" id="CHEBI:30616"/>
    </ligand>
</feature>
<dbReference type="Pfam" id="PF07497">
    <property type="entry name" value="Rho_RNA_bind"/>
    <property type="match status" value="1"/>
</dbReference>
<dbReference type="PANTHER" id="PTHR46425">
    <property type="entry name" value="TRANSCRIPTION TERMINATION FACTOR RHO"/>
    <property type="match status" value="1"/>
</dbReference>
<evidence type="ECO:0000256" key="4">
    <source>
        <dbReference type="ARBA" id="ARBA00022806"/>
    </source>
</evidence>
<dbReference type="PANTHER" id="PTHR46425:SF1">
    <property type="entry name" value="TRANSCRIPTION TERMINATION FACTOR RHO"/>
    <property type="match status" value="1"/>
</dbReference>
<keyword evidence="7 9" id="KW-0805">Transcription regulation</keyword>
<dbReference type="PROSITE" id="PS51856">
    <property type="entry name" value="RHO_RNA_BD"/>
    <property type="match status" value="1"/>
</dbReference>
<dbReference type="GO" id="GO:0006353">
    <property type="term" value="P:DNA-templated transcription termination"/>
    <property type="evidence" value="ECO:0007669"/>
    <property type="project" value="UniProtKB-UniRule"/>
</dbReference>
<dbReference type="InterPro" id="IPR027417">
    <property type="entry name" value="P-loop_NTPase"/>
</dbReference>
<dbReference type="GO" id="GO:0004386">
    <property type="term" value="F:helicase activity"/>
    <property type="evidence" value="ECO:0007669"/>
    <property type="project" value="UniProtKB-UniRule"/>
</dbReference>
<dbReference type="CDD" id="cd01128">
    <property type="entry name" value="rho_factor_C"/>
    <property type="match status" value="1"/>
</dbReference>
<evidence type="ECO:0000256" key="10">
    <source>
        <dbReference type="NCBIfam" id="TIGR00767"/>
    </source>
</evidence>
<dbReference type="InterPro" id="IPR041703">
    <property type="entry name" value="Rho_factor_ATP-bd"/>
</dbReference>
<evidence type="ECO:0000313" key="14">
    <source>
        <dbReference type="EMBL" id="KTD86306.1"/>
    </source>
</evidence>
<organism evidence="14 15">
    <name type="scientific">Paenibacillus etheri</name>
    <dbReference type="NCBI Taxonomy" id="1306852"/>
    <lineage>
        <taxon>Bacteria</taxon>
        <taxon>Bacillati</taxon>
        <taxon>Bacillota</taxon>
        <taxon>Bacilli</taxon>
        <taxon>Bacillales</taxon>
        <taxon>Paenibacillaceae</taxon>
        <taxon>Paenibacillus</taxon>
    </lineage>
</organism>
<dbReference type="SUPFAM" id="SSF50249">
    <property type="entry name" value="Nucleic acid-binding proteins"/>
    <property type="match status" value="1"/>
</dbReference>
<keyword evidence="3 9" id="KW-0378">Hydrolase</keyword>
<feature type="domain" description="Rho RNA-BD" evidence="13">
    <location>
        <begin position="50"/>
        <end position="123"/>
    </location>
</feature>
<dbReference type="GO" id="GO:0003723">
    <property type="term" value="F:RNA binding"/>
    <property type="evidence" value="ECO:0007669"/>
    <property type="project" value="UniProtKB-UniRule"/>
</dbReference>
<dbReference type="InterPro" id="IPR000194">
    <property type="entry name" value="ATPase_F1/V1/A1_a/bsu_nucl-bd"/>
</dbReference>
<dbReference type="Gene3D" id="1.10.720.10">
    <property type="match status" value="1"/>
</dbReference>
<keyword evidence="5 9" id="KW-0067">ATP-binding</keyword>
<feature type="region of interest" description="Disordered" evidence="12">
    <location>
        <begin position="416"/>
        <end position="450"/>
    </location>
</feature>
<dbReference type="AlphaFoldDB" id="A0A0W1AYC1"/>
<dbReference type="OrthoDB" id="9805197at2"/>
<dbReference type="InterPro" id="IPR003593">
    <property type="entry name" value="AAA+_ATPase"/>
</dbReference>
<evidence type="ECO:0000256" key="11">
    <source>
        <dbReference type="PROSITE-ProRule" id="PRU01203"/>
    </source>
</evidence>
<feature type="binding site" evidence="9">
    <location>
        <begin position="178"/>
        <end position="183"/>
    </location>
    <ligand>
        <name>ATP</name>
        <dbReference type="ChEBI" id="CHEBI:30616"/>
    </ligand>
</feature>
<evidence type="ECO:0000256" key="5">
    <source>
        <dbReference type="ARBA" id="ARBA00022840"/>
    </source>
</evidence>
<evidence type="ECO:0000256" key="6">
    <source>
        <dbReference type="ARBA" id="ARBA00022884"/>
    </source>
</evidence>
<reference evidence="14 15" key="1">
    <citation type="journal article" date="2015" name="Int. Biodeterior. Biodegradation">
        <title>Physiological and genetic screening methods for the isolation of methyl tert-butyl ether-degrading bacteria for bioremediation purposes.</title>
        <authorList>
            <person name="Guisado I.M."/>
            <person name="Purswani J."/>
            <person name="Gonzalez Lopez J."/>
            <person name="Pozo C."/>
        </authorList>
    </citation>
    <scope>NUCLEOTIDE SEQUENCE [LARGE SCALE GENOMIC DNA]</scope>
    <source>
        <strain evidence="14 15">SH7</strain>
    </source>
</reference>
<evidence type="ECO:0000313" key="15">
    <source>
        <dbReference type="Proteomes" id="UP000054709"/>
    </source>
</evidence>
<evidence type="ECO:0000256" key="1">
    <source>
        <dbReference type="ARBA" id="ARBA00022472"/>
    </source>
</evidence>
<keyword evidence="15" id="KW-1185">Reference proteome</keyword>
<dbReference type="CDD" id="cd04459">
    <property type="entry name" value="Rho_CSD"/>
    <property type="match status" value="1"/>
</dbReference>
<dbReference type="Gene3D" id="2.40.50.140">
    <property type="entry name" value="Nucleic acid-binding proteins"/>
    <property type="match status" value="1"/>
</dbReference>
<dbReference type="Pfam" id="PF07498">
    <property type="entry name" value="Rho_N"/>
    <property type="match status" value="1"/>
</dbReference>
<feature type="compositionally biased region" description="Low complexity" evidence="12">
    <location>
        <begin position="421"/>
        <end position="437"/>
    </location>
</feature>
<dbReference type="InterPro" id="IPR011129">
    <property type="entry name" value="CSD"/>
</dbReference>
<keyword evidence="2 9" id="KW-0547">Nucleotide-binding</keyword>
<feature type="binding site" evidence="9">
    <location>
        <position position="209"/>
    </location>
    <ligand>
        <name>ATP</name>
        <dbReference type="ChEBI" id="CHEBI:30616"/>
    </ligand>
</feature>
<dbReference type="InterPro" id="IPR011112">
    <property type="entry name" value="Rho-like_N"/>
</dbReference>
<dbReference type="GO" id="GO:0016787">
    <property type="term" value="F:hydrolase activity"/>
    <property type="evidence" value="ECO:0007669"/>
    <property type="project" value="UniProtKB-KW"/>
</dbReference>
<dbReference type="InterPro" id="IPR036269">
    <property type="entry name" value="Rho_N_sf"/>
</dbReference>
<evidence type="ECO:0000256" key="9">
    <source>
        <dbReference type="HAMAP-Rule" id="MF_01884"/>
    </source>
</evidence>
<dbReference type="SUPFAM" id="SSF52540">
    <property type="entry name" value="P-loop containing nucleoside triphosphate hydrolases"/>
    <property type="match status" value="1"/>
</dbReference>